<evidence type="ECO:0000256" key="2">
    <source>
        <dbReference type="ARBA" id="ARBA00005049"/>
    </source>
</evidence>
<feature type="active site" description="Proton acceptor" evidence="11">
    <location>
        <position position="316"/>
    </location>
</feature>
<protein>
    <recommendedName>
        <fullName evidence="5 11">Nicotinate-nucleotide--dimethylbenzimidazole phosphoribosyltransferase</fullName>
        <shortName evidence="11">NN:DBI PRT</shortName>
        <ecNumber evidence="4 11">2.4.2.21</ecNumber>
    </recommendedName>
    <alternativeName>
        <fullName evidence="9 11">N(1)-alpha-phosphoribosyltransferase</fullName>
    </alternativeName>
</protein>
<dbReference type="UniPathway" id="UPA00061">
    <property type="reaction ID" value="UER00516"/>
</dbReference>
<evidence type="ECO:0000313" key="12">
    <source>
        <dbReference type="EMBL" id="QUH29204.1"/>
    </source>
</evidence>
<keyword evidence="8 11" id="KW-0808">Transferase</keyword>
<comment type="pathway">
    <text evidence="2 11">Nucleoside biosynthesis; alpha-ribazole biosynthesis; alpha-ribazole from 5,6-dimethylbenzimidazole: step 1/2.</text>
</comment>
<dbReference type="KEGG" id="vgu:HYG85_09800"/>
<sequence length="355" mass="38182">MELKQMMESINTLDKKALNKAQIRVNSLAKPLGSLGKLEDIAIQIAGITGDINNVIKKKCTIVMSADNGIVEEGVSSTPQNVTALQTINMLDGLTGISVLSKQAGAEIRVIDVGIKADLEHPRLIQKKIMYGTHNFAKGPAMDREQAMEAISIGIETVKQLVDQGYNLLGTGEMGIGNTSTSSAVLMSLTGCNEDIAVGKGGGLTDEALENKKRVIREAVDYHKPNPNDPIDVLTKVGGLDIAGLVGCYIGAAYYRVPIVIDGFISAAAALLAYKLNPVVKEYMIPSHYSLEPGYKSMMDTIGLVPYLHMNMRLGEGTGCPLMFNIIESALAMMNNMITFESAKIDTDYLVDIRA</sequence>
<dbReference type="PANTHER" id="PTHR43463">
    <property type="entry name" value="NICOTINATE-NUCLEOTIDE--DIMETHYLBENZIMIDAZOLE PHOSPHORIBOSYLTRANSFERASE"/>
    <property type="match status" value="1"/>
</dbReference>
<evidence type="ECO:0000256" key="9">
    <source>
        <dbReference type="ARBA" id="ARBA00030686"/>
    </source>
</evidence>
<dbReference type="PANTHER" id="PTHR43463:SF1">
    <property type="entry name" value="NICOTINATE-NUCLEOTIDE--DIMETHYLBENZIMIDAZOLE PHOSPHORIBOSYLTRANSFERASE"/>
    <property type="match status" value="1"/>
</dbReference>
<dbReference type="GO" id="GO:0008939">
    <property type="term" value="F:nicotinate-nucleotide-dimethylbenzimidazole phosphoribosyltransferase activity"/>
    <property type="evidence" value="ECO:0007669"/>
    <property type="project" value="UniProtKB-UniRule"/>
</dbReference>
<dbReference type="EC" id="2.4.2.21" evidence="4 11"/>
<evidence type="ECO:0000256" key="8">
    <source>
        <dbReference type="ARBA" id="ARBA00022679"/>
    </source>
</evidence>
<evidence type="ECO:0000256" key="10">
    <source>
        <dbReference type="ARBA" id="ARBA00047340"/>
    </source>
</evidence>
<dbReference type="SUPFAM" id="SSF52733">
    <property type="entry name" value="Nicotinate mononucleotide:5,6-dimethylbenzimidazole phosphoribosyltransferase (CobT)"/>
    <property type="match status" value="1"/>
</dbReference>
<dbReference type="Pfam" id="PF02277">
    <property type="entry name" value="DBI_PRT"/>
    <property type="match status" value="1"/>
</dbReference>
<dbReference type="InterPro" id="IPR036087">
    <property type="entry name" value="Nict_dMeBzImd_PRibTrfase_sf"/>
</dbReference>
<dbReference type="EMBL" id="CP058561">
    <property type="protein sequence ID" value="QUH29204.1"/>
    <property type="molecule type" value="Genomic_DNA"/>
</dbReference>
<evidence type="ECO:0000256" key="4">
    <source>
        <dbReference type="ARBA" id="ARBA00011991"/>
    </source>
</evidence>
<dbReference type="RefSeq" id="WP_212693320.1">
    <property type="nucleotide sequence ID" value="NZ_CP058561.1"/>
</dbReference>
<evidence type="ECO:0000256" key="1">
    <source>
        <dbReference type="ARBA" id="ARBA00002197"/>
    </source>
</evidence>
<gene>
    <name evidence="11 12" type="primary">cobT</name>
    <name evidence="12" type="ORF">HYG85_09800</name>
</gene>
<keyword evidence="6 11" id="KW-0169">Cobalamin biosynthesis</keyword>
<keyword evidence="13" id="KW-1185">Reference proteome</keyword>
<dbReference type="InterPro" id="IPR017846">
    <property type="entry name" value="Nict_dMeBzImd_PRibTrfase_bact"/>
</dbReference>
<comment type="similarity">
    <text evidence="3 11">Belongs to the CobT family.</text>
</comment>
<proteinExistence type="inferred from homology"/>
<name>A0A8J8MA71_9FIRM</name>
<accession>A0A8J8MA71</accession>
<evidence type="ECO:0000256" key="6">
    <source>
        <dbReference type="ARBA" id="ARBA00022573"/>
    </source>
</evidence>
<dbReference type="NCBIfam" id="TIGR03160">
    <property type="entry name" value="cobT_DBIPRT"/>
    <property type="match status" value="1"/>
</dbReference>
<evidence type="ECO:0000256" key="5">
    <source>
        <dbReference type="ARBA" id="ARBA00015486"/>
    </source>
</evidence>
<evidence type="ECO:0000256" key="3">
    <source>
        <dbReference type="ARBA" id="ARBA00007110"/>
    </source>
</evidence>
<dbReference type="NCBIfam" id="NF000996">
    <property type="entry name" value="PRK00105.1"/>
    <property type="match status" value="1"/>
</dbReference>
<evidence type="ECO:0000256" key="11">
    <source>
        <dbReference type="HAMAP-Rule" id="MF_00230"/>
    </source>
</evidence>
<dbReference type="Proteomes" id="UP000677305">
    <property type="component" value="Chromosome"/>
</dbReference>
<reference evidence="12 13" key="1">
    <citation type="submission" date="2020-07" db="EMBL/GenBank/DDBJ databases">
        <title>Vallitalea guaymasensis genome.</title>
        <authorList>
            <person name="Postec A."/>
        </authorList>
    </citation>
    <scope>NUCLEOTIDE SEQUENCE [LARGE SCALE GENOMIC DNA]</scope>
    <source>
        <strain evidence="12 13">Ra1766G1</strain>
    </source>
</reference>
<dbReference type="AlphaFoldDB" id="A0A8J8MA71"/>
<dbReference type="GO" id="GO:0009236">
    <property type="term" value="P:cobalamin biosynthetic process"/>
    <property type="evidence" value="ECO:0007669"/>
    <property type="project" value="UniProtKB-UniRule"/>
</dbReference>
<organism evidence="12 13">
    <name type="scientific">Vallitalea guaymasensis</name>
    <dbReference type="NCBI Taxonomy" id="1185412"/>
    <lineage>
        <taxon>Bacteria</taxon>
        <taxon>Bacillati</taxon>
        <taxon>Bacillota</taxon>
        <taxon>Clostridia</taxon>
        <taxon>Lachnospirales</taxon>
        <taxon>Vallitaleaceae</taxon>
        <taxon>Vallitalea</taxon>
    </lineage>
</organism>
<dbReference type="Gene3D" id="3.40.50.10210">
    <property type="match status" value="1"/>
</dbReference>
<evidence type="ECO:0000313" key="13">
    <source>
        <dbReference type="Proteomes" id="UP000677305"/>
    </source>
</evidence>
<dbReference type="Gene3D" id="1.10.1610.10">
    <property type="match status" value="1"/>
</dbReference>
<dbReference type="InterPro" id="IPR003200">
    <property type="entry name" value="Nict_dMeBzImd_PRibTrfase"/>
</dbReference>
<dbReference type="CDD" id="cd02439">
    <property type="entry name" value="DMB-PRT_CobT"/>
    <property type="match status" value="1"/>
</dbReference>
<keyword evidence="7 11" id="KW-0328">Glycosyltransferase</keyword>
<evidence type="ECO:0000256" key="7">
    <source>
        <dbReference type="ARBA" id="ARBA00022676"/>
    </source>
</evidence>
<dbReference type="FunFam" id="3.40.50.10210:FF:000001">
    <property type="entry name" value="Nicotinate-nucleotide--dimethylbenzimidazole phosphoribosyltransferase"/>
    <property type="match status" value="1"/>
</dbReference>
<comment type="catalytic activity">
    <reaction evidence="10 11">
        <text>5,6-dimethylbenzimidazole + nicotinate beta-D-ribonucleotide = alpha-ribazole 5'-phosphate + nicotinate + H(+)</text>
        <dbReference type="Rhea" id="RHEA:11196"/>
        <dbReference type="ChEBI" id="CHEBI:15378"/>
        <dbReference type="ChEBI" id="CHEBI:15890"/>
        <dbReference type="ChEBI" id="CHEBI:32544"/>
        <dbReference type="ChEBI" id="CHEBI:57502"/>
        <dbReference type="ChEBI" id="CHEBI:57918"/>
        <dbReference type="EC" id="2.4.2.21"/>
    </reaction>
</comment>
<comment type="function">
    <text evidence="1 11">Catalyzes the synthesis of alpha-ribazole-5'-phosphate from nicotinate mononucleotide (NAMN) and 5,6-dimethylbenzimidazole (DMB).</text>
</comment>
<dbReference type="InterPro" id="IPR023195">
    <property type="entry name" value="Nict_dMeBzImd_PRibTrfase_N"/>
</dbReference>
<dbReference type="HAMAP" id="MF_00230">
    <property type="entry name" value="CobT"/>
    <property type="match status" value="1"/>
</dbReference>